<evidence type="ECO:0000256" key="1">
    <source>
        <dbReference type="SAM" id="SignalP"/>
    </source>
</evidence>
<protein>
    <submittedName>
        <fullName evidence="2">CzcE family metal-binding protein</fullName>
    </submittedName>
</protein>
<reference evidence="2" key="1">
    <citation type="submission" date="2022-05" db="EMBL/GenBank/DDBJ databases">
        <title>An RpoN-dependent PEP-CTERM gene is involved in floc formation of an Aquincola tertiaricarbonis strain.</title>
        <authorList>
            <person name="Qiu D."/>
            <person name="Xia M."/>
        </authorList>
    </citation>
    <scope>NUCLEOTIDE SEQUENCE</scope>
    <source>
        <strain evidence="2">RN12</strain>
    </source>
</reference>
<dbReference type="Pfam" id="PF16986">
    <property type="entry name" value="CzcE"/>
    <property type="match status" value="1"/>
</dbReference>
<evidence type="ECO:0000313" key="2">
    <source>
        <dbReference type="EMBL" id="URI07729.1"/>
    </source>
</evidence>
<dbReference type="RefSeq" id="WP_250195961.1">
    <property type="nucleotide sequence ID" value="NZ_CP097635.1"/>
</dbReference>
<feature type="signal peptide" evidence="1">
    <location>
        <begin position="1"/>
        <end position="22"/>
    </location>
</feature>
<feature type="chain" id="PRO_5045896745" evidence="1">
    <location>
        <begin position="23"/>
        <end position="109"/>
    </location>
</feature>
<keyword evidence="3" id="KW-1185">Reference proteome</keyword>
<proteinExistence type="predicted"/>
<evidence type="ECO:0000313" key="3">
    <source>
        <dbReference type="Proteomes" id="UP001056201"/>
    </source>
</evidence>
<dbReference type="EMBL" id="CP097635">
    <property type="protein sequence ID" value="URI07729.1"/>
    <property type="molecule type" value="Genomic_DNA"/>
</dbReference>
<dbReference type="InterPro" id="IPR038674">
    <property type="entry name" value="CzcE_sf"/>
</dbReference>
<keyword evidence="1" id="KW-0732">Signal</keyword>
<organism evidence="2 3">
    <name type="scientific">Aquincola tertiaricarbonis</name>
    <dbReference type="NCBI Taxonomy" id="391953"/>
    <lineage>
        <taxon>Bacteria</taxon>
        <taxon>Pseudomonadati</taxon>
        <taxon>Pseudomonadota</taxon>
        <taxon>Betaproteobacteria</taxon>
        <taxon>Burkholderiales</taxon>
        <taxon>Sphaerotilaceae</taxon>
        <taxon>Aquincola</taxon>
    </lineage>
</organism>
<dbReference type="Proteomes" id="UP001056201">
    <property type="component" value="Chromosome 1"/>
</dbReference>
<sequence length="109" mass="11596">MNKTMMAALIAMGTLSAGMAQADTMWNGQSVYGRSVTADASTKVVDLASAKALNVTCGDVVTFVNGSQRFTWRFDTVSHRAVPLSKVAPASFGATQQVVYVSRNAMERS</sequence>
<dbReference type="Gene3D" id="2.60.40.2280">
    <property type="entry name" value="Heavy-metal resistance protein CzcE"/>
    <property type="match status" value="1"/>
</dbReference>
<gene>
    <name evidence="2" type="ORF">MW290_03720</name>
</gene>
<dbReference type="InterPro" id="IPR031560">
    <property type="entry name" value="CzcE"/>
</dbReference>
<name>A0ABY4S3Z1_AQUTE</name>
<accession>A0ABY4S3Z1</accession>